<dbReference type="Pfam" id="PF18614">
    <property type="entry name" value="RNase_II_C_S1"/>
    <property type="match status" value="1"/>
</dbReference>
<dbReference type="GO" id="GO:0004540">
    <property type="term" value="F:RNA nuclease activity"/>
    <property type="evidence" value="ECO:0007669"/>
    <property type="project" value="InterPro"/>
</dbReference>
<dbReference type="PANTHER" id="PTHR23355">
    <property type="entry name" value="RIBONUCLEASE"/>
    <property type="match status" value="1"/>
</dbReference>
<gene>
    <name evidence="2" type="ORF">CBE89_04725</name>
</gene>
<dbReference type="Proteomes" id="UP000250197">
    <property type="component" value="Chromosome"/>
</dbReference>
<dbReference type="GO" id="GO:0006402">
    <property type="term" value="P:mRNA catabolic process"/>
    <property type="evidence" value="ECO:0007669"/>
    <property type="project" value="TreeGrafter"/>
</dbReference>
<dbReference type="PANTHER" id="PTHR23355:SF9">
    <property type="entry name" value="DIS3-LIKE EXONUCLEASE 2"/>
    <property type="match status" value="1"/>
</dbReference>
<reference evidence="2 3" key="1">
    <citation type="submission" date="2017-05" db="EMBL/GenBank/DDBJ databases">
        <title>Complete genome sequence of Corynebacterium striatum KC-Na-1 isolated from Neophocaena asiaeorientalis in Korea.</title>
        <authorList>
            <person name="Kim J.H."/>
            <person name="Lee K."/>
        </authorList>
    </citation>
    <scope>NUCLEOTIDE SEQUENCE [LARGE SCALE GENOMIC DNA]</scope>
    <source>
        <strain evidence="2 3">KC-Na-01</strain>
    </source>
</reference>
<accession>A0A2Z2J2R1</accession>
<dbReference type="InterPro" id="IPR050180">
    <property type="entry name" value="RNR_Ribonuclease"/>
</dbReference>
<feature type="domain" description="RNB" evidence="1">
    <location>
        <begin position="42"/>
        <end position="360"/>
    </location>
</feature>
<dbReference type="RefSeq" id="WP_086890999.1">
    <property type="nucleotide sequence ID" value="NZ_CP021252.1"/>
</dbReference>
<dbReference type="AlphaFoldDB" id="A0A2Z2J2R1"/>
<dbReference type="KEGG" id="cstr:CBE89_04725"/>
<dbReference type="Pfam" id="PF00773">
    <property type="entry name" value="RNB"/>
    <property type="match status" value="1"/>
</dbReference>
<dbReference type="SUPFAM" id="SSF50249">
    <property type="entry name" value="Nucleic acid-binding proteins"/>
    <property type="match status" value="1"/>
</dbReference>
<dbReference type="InterPro" id="IPR040596">
    <property type="entry name" value="RNase_II_C_S1"/>
</dbReference>
<proteinExistence type="predicted"/>
<dbReference type="InterPro" id="IPR001900">
    <property type="entry name" value="RNase_II/R"/>
</dbReference>
<protein>
    <submittedName>
        <fullName evidence="2">Exoribonuclease</fullName>
    </submittedName>
</protein>
<dbReference type="SMART" id="SM00955">
    <property type="entry name" value="RNB"/>
    <property type="match status" value="1"/>
</dbReference>
<dbReference type="EMBL" id="CP021252">
    <property type="protein sequence ID" value="ART20871.1"/>
    <property type="molecule type" value="Genomic_DNA"/>
</dbReference>
<name>A0A2Z2J2R1_CORST</name>
<organism evidence="2 3">
    <name type="scientific">Corynebacterium striatum</name>
    <dbReference type="NCBI Taxonomy" id="43770"/>
    <lineage>
        <taxon>Bacteria</taxon>
        <taxon>Bacillati</taxon>
        <taxon>Actinomycetota</taxon>
        <taxon>Actinomycetes</taxon>
        <taxon>Mycobacteriales</taxon>
        <taxon>Corynebacteriaceae</taxon>
        <taxon>Corynebacterium</taxon>
    </lineage>
</organism>
<evidence type="ECO:0000313" key="2">
    <source>
        <dbReference type="EMBL" id="ART20871.1"/>
    </source>
</evidence>
<evidence type="ECO:0000313" key="3">
    <source>
        <dbReference type="Proteomes" id="UP000250197"/>
    </source>
</evidence>
<sequence>MKLYAAPLNFRTIAEEFSVPTDFSQEVLDEAQAAQDRYVTQRRDARDIPLVTIDPKGSMDLDQAVCIEARNGGYRVFYAIADVAAFVEPGSALEDETFRRGQTIYLPDEPARLHPPQLSEDKASLLADVDRPAVLWTIDLDSAGEVEDFTVERALVRSRARLDYEGVHEDLAAGRLHSSIALLSQVGKLRQASSLRREAINLRVPSQSVEEFEEDGQHRYELVIEPRYEVMDYNSEISLLTGMCAGQLMESKGIGLLRTLPAATQEAEEEFRSEVEALGFALGEGSITEFLQGLDADSPRGMAAMREAQRLLRGAGYVWLQDGEAEVHAGIGGYYAHVTAPLRRLADRFATEVCLALANEQEVPEWVSAREGDLVETMSSTSRLASQVDKACLDLTEATVLAPWVGSNFGAIVVQGGAKREKARLFVTQPPVFAEAVGNPETGSQVTVSLVKADVQTREVLFAWPAD</sequence>
<evidence type="ECO:0000259" key="1">
    <source>
        <dbReference type="SMART" id="SM00955"/>
    </source>
</evidence>
<dbReference type="GO" id="GO:0003723">
    <property type="term" value="F:RNA binding"/>
    <property type="evidence" value="ECO:0007669"/>
    <property type="project" value="InterPro"/>
</dbReference>
<dbReference type="InterPro" id="IPR012340">
    <property type="entry name" value="NA-bd_OB-fold"/>
</dbReference>